<evidence type="ECO:0000313" key="2">
    <source>
        <dbReference type="EMBL" id="KAG0315744.1"/>
    </source>
</evidence>
<gene>
    <name evidence="2" type="ORF">BGZ99_007274</name>
</gene>
<protein>
    <recommendedName>
        <fullName evidence="4">F-box domain-containing protein</fullName>
    </recommendedName>
</protein>
<comment type="caution">
    <text evidence="2">The sequence shown here is derived from an EMBL/GenBank/DDBJ whole genome shotgun (WGS) entry which is preliminary data.</text>
</comment>
<sequence length="679" mass="77206">MARTIIHLCINLPAMDIHSRSISSGSQYMDLDKPNPLFIPEIVRLVFECVGPSLYRRLSEVCRLWRSVGHDFVWSNCCMDNRHLFEFLQRPQSHAKDIAVGDRLVRERESEETLVGSEQDGDPAIDESSFAKNCHLIKVLKFSEKSDLTAAYLASLRLPDPSQVYNDLLHPSTIVRVCNGLRGLHTLVVRPSLAISQDKAVLSQYFRVVMSTISRCSHFRTLDIRTSGSLFSSGMLHEIARNDTLGRIMLRELRLACDFEGSELLIFQHFIEGTRQMIPLESFNSGNMTLVNQIKARNFFCPDLRTLYLHNIQPVTATRRRTPFFQLLSQDEPVEKLIPLTSLTILDFHTGCHFGGFGIEPFNWQAYHTIDPLLAILRLCPSLTHLRVSYDITLAEQPGPVGFTRMVRTLYPRHHITEWSQASNDFTGKFKDLVPLLKNIDFGMRPHFHQRTWGLLMETYRLQLEALSVWSALGFDAYVLTSLVGHPLGHPHRLNQPHRLTKLDINGLEATAKSAWLVFQQIPTLIDFSARDVPLNASQLVGYDWVCTGLQSLAIYVAIPKEPAMGETTWTWIDENLEWEAWYKTSSAVATLDRKDQQKMQTSKQDQSKPAQQQRHDYSTRLQIQVCEQLGRLTDLRKLILEGGSARVDGGDGVMPADHECMKLTLETGLDRLATQAQA</sequence>
<proteinExistence type="predicted"/>
<keyword evidence="3" id="KW-1185">Reference proteome</keyword>
<feature type="compositionally biased region" description="Polar residues" evidence="1">
    <location>
        <begin position="599"/>
        <end position="613"/>
    </location>
</feature>
<dbReference type="Proteomes" id="UP000738325">
    <property type="component" value="Unassembled WGS sequence"/>
</dbReference>
<evidence type="ECO:0008006" key="4">
    <source>
        <dbReference type="Google" id="ProtNLM"/>
    </source>
</evidence>
<accession>A0A9P6UPZ7</accession>
<name>A0A9P6UPZ7_9FUNG</name>
<dbReference type="EMBL" id="JAAAIP010000517">
    <property type="protein sequence ID" value="KAG0315744.1"/>
    <property type="molecule type" value="Genomic_DNA"/>
</dbReference>
<feature type="region of interest" description="Disordered" evidence="1">
    <location>
        <begin position="594"/>
        <end position="617"/>
    </location>
</feature>
<dbReference type="AlphaFoldDB" id="A0A9P6UPZ7"/>
<evidence type="ECO:0000256" key="1">
    <source>
        <dbReference type="SAM" id="MobiDB-lite"/>
    </source>
</evidence>
<evidence type="ECO:0000313" key="3">
    <source>
        <dbReference type="Proteomes" id="UP000738325"/>
    </source>
</evidence>
<reference evidence="2" key="1">
    <citation type="journal article" date="2020" name="Fungal Divers.">
        <title>Resolving the Mortierellaceae phylogeny through synthesis of multi-gene phylogenetics and phylogenomics.</title>
        <authorList>
            <person name="Vandepol N."/>
            <person name="Liber J."/>
            <person name="Desiro A."/>
            <person name="Na H."/>
            <person name="Kennedy M."/>
            <person name="Barry K."/>
            <person name="Grigoriev I.V."/>
            <person name="Miller A.N."/>
            <person name="O'Donnell K."/>
            <person name="Stajich J.E."/>
            <person name="Bonito G."/>
        </authorList>
    </citation>
    <scope>NUCLEOTIDE SEQUENCE</scope>
    <source>
        <strain evidence="2">REB-010B</strain>
    </source>
</reference>
<organism evidence="2 3">
    <name type="scientific">Dissophora globulifera</name>
    <dbReference type="NCBI Taxonomy" id="979702"/>
    <lineage>
        <taxon>Eukaryota</taxon>
        <taxon>Fungi</taxon>
        <taxon>Fungi incertae sedis</taxon>
        <taxon>Mucoromycota</taxon>
        <taxon>Mortierellomycotina</taxon>
        <taxon>Mortierellomycetes</taxon>
        <taxon>Mortierellales</taxon>
        <taxon>Mortierellaceae</taxon>
        <taxon>Dissophora</taxon>
    </lineage>
</organism>
<dbReference type="OrthoDB" id="2375664at2759"/>